<protein>
    <submittedName>
        <fullName evidence="1">Hydantoinase</fullName>
    </submittedName>
</protein>
<dbReference type="AlphaFoldDB" id="A0A0E3RPD2"/>
<dbReference type="Proteomes" id="UP000033063">
    <property type="component" value="Chromosome"/>
</dbReference>
<dbReference type="EMBL" id="CP009513">
    <property type="protein sequence ID" value="AKB68223.1"/>
    <property type="molecule type" value="Genomic_DNA"/>
</dbReference>
<proteinExistence type="predicted"/>
<name>A0A0E3RPD2_METMZ</name>
<evidence type="ECO:0000313" key="2">
    <source>
        <dbReference type="Proteomes" id="UP000033063"/>
    </source>
</evidence>
<accession>A0A0E3RPD2</accession>
<organism evidence="1 2">
    <name type="scientific">Methanosarcina mazei LYC</name>
    <dbReference type="NCBI Taxonomy" id="1434114"/>
    <lineage>
        <taxon>Archaea</taxon>
        <taxon>Methanobacteriati</taxon>
        <taxon>Methanobacteriota</taxon>
        <taxon>Stenosarchaea group</taxon>
        <taxon>Methanomicrobia</taxon>
        <taxon>Methanosarcinales</taxon>
        <taxon>Methanosarcinaceae</taxon>
        <taxon>Methanosarcina</taxon>
    </lineage>
</organism>
<gene>
    <name evidence="1" type="ORF">MSMAL_1680</name>
</gene>
<reference evidence="1 2" key="1">
    <citation type="submission" date="2014-07" db="EMBL/GenBank/DDBJ databases">
        <title>Methanogenic archaea and the global carbon cycle.</title>
        <authorList>
            <person name="Henriksen J.R."/>
            <person name="Luke J."/>
            <person name="Reinhart S."/>
            <person name="Benedict M.N."/>
            <person name="Youngblut N.D."/>
            <person name="Metcalf M.E."/>
            <person name="Whitaker R.J."/>
            <person name="Metcalf W.W."/>
        </authorList>
    </citation>
    <scope>NUCLEOTIDE SEQUENCE [LARGE SCALE GENOMIC DNA]</scope>
    <source>
        <strain evidence="1 2">LYC</strain>
    </source>
</reference>
<dbReference type="HOGENOM" id="CLU_1631674_0_0_2"/>
<sequence>MPAREDLGENIQPTKFFIRSGYTAGELSTAEAEVLRAIGDEPVSVHEIKALIRKDLHPQTLDSLIKKRLVQAIGFTPTDALHVLREYTAWNDEASRIGAERLARLMRMTPREFCTAVKKELQGTWRFTSFHVFYRECHTPRLKKSWTVTILPSSNWEFLLSC</sequence>
<evidence type="ECO:0000313" key="1">
    <source>
        <dbReference type="EMBL" id="AKB68223.1"/>
    </source>
</evidence>